<dbReference type="EMBL" id="JBHSKV010000007">
    <property type="protein sequence ID" value="MFC5134041.1"/>
    <property type="molecule type" value="Genomic_DNA"/>
</dbReference>
<evidence type="ECO:0000259" key="2">
    <source>
        <dbReference type="Pfam" id="PF24250"/>
    </source>
</evidence>
<dbReference type="Proteomes" id="UP001596145">
    <property type="component" value="Unassembled WGS sequence"/>
</dbReference>
<feature type="domain" description="Transcription regulator HVO-2718-like helix-turn-helix" evidence="2">
    <location>
        <begin position="123"/>
        <end position="195"/>
    </location>
</feature>
<dbReference type="Gene3D" id="1.10.260.40">
    <property type="entry name" value="lambda repressor-like DNA-binding domains"/>
    <property type="match status" value="1"/>
</dbReference>
<name>A0ABD5QR73_9EURY</name>
<dbReference type="Pfam" id="PF24250">
    <property type="entry name" value="HVO_2718"/>
    <property type="match status" value="1"/>
</dbReference>
<dbReference type="Pfam" id="PF26602">
    <property type="entry name" value="HVO_2718_N"/>
    <property type="match status" value="1"/>
</dbReference>
<comment type="caution">
    <text evidence="4">The sequence shown here is derived from an EMBL/GenBank/DDBJ whole genome shotgun (WGS) entry which is preliminary data.</text>
</comment>
<gene>
    <name evidence="4" type="ORF">ACFPJA_04805</name>
</gene>
<feature type="compositionally biased region" description="Gly residues" evidence="1">
    <location>
        <begin position="1"/>
        <end position="10"/>
    </location>
</feature>
<sequence length="195" mass="19500">MPKYSTGGGGGDDDGGACELCGRETTNLQRANVAGARLLVCSNCRPHDDSRRGSGGGGGGGGSGSAGGAGGGSGTGGSGSAGGADGTDGPRSRTQEIANKQARMYDAATGDSSHWEEEGTNYETDRLPYLVSGYGDLATEARREAGLTVEELAAELDVDEDDLLAIEDGRAATAGVGGSVVRAVAERLDVELVEE</sequence>
<dbReference type="CDD" id="cd00093">
    <property type="entry name" value="HTH_XRE"/>
    <property type="match status" value="1"/>
</dbReference>
<organism evidence="4 5">
    <name type="scientific">Halorubrum glutamatedens</name>
    <dbReference type="NCBI Taxonomy" id="2707018"/>
    <lineage>
        <taxon>Archaea</taxon>
        <taxon>Methanobacteriati</taxon>
        <taxon>Methanobacteriota</taxon>
        <taxon>Stenosarchaea group</taxon>
        <taxon>Halobacteria</taxon>
        <taxon>Halobacteriales</taxon>
        <taxon>Haloferacaceae</taxon>
        <taxon>Halorubrum</taxon>
    </lineage>
</organism>
<reference evidence="4 5" key="1">
    <citation type="journal article" date="2019" name="Int. J. Syst. Evol. Microbiol.">
        <title>The Global Catalogue of Microorganisms (GCM) 10K type strain sequencing project: providing services to taxonomists for standard genome sequencing and annotation.</title>
        <authorList>
            <consortium name="The Broad Institute Genomics Platform"/>
            <consortium name="The Broad Institute Genome Sequencing Center for Infectious Disease"/>
            <person name="Wu L."/>
            <person name="Ma J."/>
        </authorList>
    </citation>
    <scope>NUCLEOTIDE SEQUENCE [LARGE SCALE GENOMIC DNA]</scope>
    <source>
        <strain evidence="4 5">CGMCC 1.16026</strain>
    </source>
</reference>
<feature type="compositionally biased region" description="Gly residues" evidence="1">
    <location>
        <begin position="53"/>
        <end position="86"/>
    </location>
</feature>
<dbReference type="InterPro" id="IPR010982">
    <property type="entry name" value="Lambda_DNA-bd_dom_sf"/>
</dbReference>
<feature type="region of interest" description="Disordered" evidence="1">
    <location>
        <begin position="1"/>
        <end position="20"/>
    </location>
</feature>
<dbReference type="RefSeq" id="WP_122104331.1">
    <property type="nucleotide sequence ID" value="NZ_JBHSKV010000007.1"/>
</dbReference>
<proteinExistence type="predicted"/>
<accession>A0ABD5QR73</accession>
<dbReference type="InterPro" id="IPR058562">
    <property type="entry name" value="MJ0586_N"/>
</dbReference>
<dbReference type="SUPFAM" id="SSF47413">
    <property type="entry name" value="lambda repressor-like DNA-binding domains"/>
    <property type="match status" value="1"/>
</dbReference>
<feature type="region of interest" description="Disordered" evidence="1">
    <location>
        <begin position="44"/>
        <end position="120"/>
    </location>
</feature>
<evidence type="ECO:0000313" key="5">
    <source>
        <dbReference type="Proteomes" id="UP001596145"/>
    </source>
</evidence>
<protein>
    <submittedName>
        <fullName evidence="4">Multiprotein-bridging factor 1 family protein</fullName>
    </submittedName>
</protein>
<feature type="domain" description="MJ0586 N-terminal zinc binding" evidence="3">
    <location>
        <begin position="16"/>
        <end position="50"/>
    </location>
</feature>
<evidence type="ECO:0000259" key="3">
    <source>
        <dbReference type="Pfam" id="PF26602"/>
    </source>
</evidence>
<evidence type="ECO:0000256" key="1">
    <source>
        <dbReference type="SAM" id="MobiDB-lite"/>
    </source>
</evidence>
<dbReference type="AlphaFoldDB" id="A0ABD5QR73"/>
<keyword evidence="5" id="KW-1185">Reference proteome</keyword>
<dbReference type="InterPro" id="IPR057937">
    <property type="entry name" value="HVO_2718-like_HTH"/>
</dbReference>
<evidence type="ECO:0000313" key="4">
    <source>
        <dbReference type="EMBL" id="MFC5134041.1"/>
    </source>
</evidence>
<dbReference type="InterPro" id="IPR001387">
    <property type="entry name" value="Cro/C1-type_HTH"/>
</dbReference>